<protein>
    <submittedName>
        <fullName evidence="5">Phage baseplate</fullName>
    </submittedName>
</protein>
<dbReference type="PANTHER" id="PTHR37829">
    <property type="entry name" value="PHAGE-LIKE ELEMENT PBSX PROTEIN XKDT"/>
    <property type="match status" value="1"/>
</dbReference>
<dbReference type="AlphaFoldDB" id="I7K5U6"/>
<evidence type="ECO:0000313" key="5">
    <source>
        <dbReference type="EMBL" id="CCJ32899.1"/>
    </source>
</evidence>
<reference evidence="5 6" key="1">
    <citation type="journal article" date="2011" name="J. Bacteriol.">
        <title>Draft genome sequence of Caloramator australicus strain RC3T, a thermoanaerobe from the Great Artesian Basin of Australia.</title>
        <authorList>
            <person name="Ogg C.D."/>
            <person name="Patel B.K.C."/>
        </authorList>
    </citation>
    <scope>NUCLEOTIDE SEQUENCE [LARGE SCALE GENOMIC DNA]</scope>
    <source>
        <strain evidence="5 6">RC3</strain>
    </source>
</reference>
<organism evidence="5 6">
    <name type="scientific">Caloramator australicus RC3</name>
    <dbReference type="NCBI Taxonomy" id="857293"/>
    <lineage>
        <taxon>Bacteria</taxon>
        <taxon>Bacillati</taxon>
        <taxon>Bacillota</taxon>
        <taxon>Clostridia</taxon>
        <taxon>Eubacteriales</taxon>
        <taxon>Clostridiaceae</taxon>
        <taxon>Caloramator</taxon>
    </lineage>
</organism>
<name>I7K5U6_9CLOT</name>
<dbReference type="eggNOG" id="COG3948">
    <property type="taxonomic scope" value="Bacteria"/>
</dbReference>
<evidence type="ECO:0000256" key="1">
    <source>
        <dbReference type="ARBA" id="ARBA00038087"/>
    </source>
</evidence>
<evidence type="ECO:0000259" key="3">
    <source>
        <dbReference type="Pfam" id="PF26078"/>
    </source>
</evidence>
<dbReference type="EMBL" id="CAKP01000036">
    <property type="protein sequence ID" value="CCJ32899.1"/>
    <property type="molecule type" value="Genomic_DNA"/>
</dbReference>
<dbReference type="InterPro" id="IPR014507">
    <property type="entry name" value="Baseplate_assembly_J_pred"/>
</dbReference>
<feature type="domain" description="Baseplate protein J-like barrel" evidence="2">
    <location>
        <begin position="97"/>
        <end position="186"/>
    </location>
</feature>
<comment type="similarity">
    <text evidence="1">Belongs to the Mu gp47/PBSX XkdT family.</text>
</comment>
<dbReference type="PIRSF" id="PIRSF020481">
    <property type="entry name" value="BAP"/>
    <property type="match status" value="1"/>
</dbReference>
<keyword evidence="6" id="KW-1185">Reference proteome</keyword>
<dbReference type="InterPro" id="IPR006949">
    <property type="entry name" value="Barrel_Baseplate_J-like"/>
</dbReference>
<dbReference type="InterPro" id="IPR058531">
    <property type="entry name" value="Baseplate_J_M"/>
</dbReference>
<feature type="domain" description="Baseplate J-like C-terminal" evidence="4">
    <location>
        <begin position="286"/>
        <end position="367"/>
    </location>
</feature>
<proteinExistence type="inferred from homology"/>
<accession>I7K5U6</accession>
<dbReference type="Pfam" id="PF04865">
    <property type="entry name" value="Baseplate_J"/>
    <property type="match status" value="1"/>
</dbReference>
<gene>
    <name evidence="5" type="ORF">CAAU_0815</name>
</gene>
<dbReference type="Pfam" id="PF26078">
    <property type="entry name" value="Baseplate_J_M"/>
    <property type="match status" value="1"/>
</dbReference>
<dbReference type="InterPro" id="IPR052399">
    <property type="entry name" value="Phage_Baseplate_Assmbl_Protein"/>
</dbReference>
<evidence type="ECO:0000313" key="6">
    <source>
        <dbReference type="Proteomes" id="UP000007652"/>
    </source>
</evidence>
<feature type="domain" description="Baseplate J-like central" evidence="3">
    <location>
        <begin position="207"/>
        <end position="278"/>
    </location>
</feature>
<dbReference type="PANTHER" id="PTHR37829:SF3">
    <property type="entry name" value="PROTEIN JAYE-RELATED"/>
    <property type="match status" value="1"/>
</dbReference>
<evidence type="ECO:0000259" key="4">
    <source>
        <dbReference type="Pfam" id="PF26079"/>
    </source>
</evidence>
<dbReference type="Proteomes" id="UP000007652">
    <property type="component" value="Unassembled WGS sequence"/>
</dbReference>
<evidence type="ECO:0000259" key="2">
    <source>
        <dbReference type="Pfam" id="PF04865"/>
    </source>
</evidence>
<dbReference type="STRING" id="857293.CAAU_0815"/>
<comment type="caution">
    <text evidence="5">The sequence shown here is derived from an EMBL/GenBank/DDBJ whole genome shotgun (WGS) entry which is preliminary data.</text>
</comment>
<dbReference type="Pfam" id="PF26079">
    <property type="entry name" value="Baseplate_J_C"/>
    <property type="match status" value="1"/>
</dbReference>
<sequence>MIIYDLPEIDFVDKDVENIRESIITTYEALVGKTLYPGDPVRMFLETIASIIVQQRILIDMAAKQNTLRYAKGEFLDHIGALLGVLRKPATKATTILRFTISEPREEAIPIPIGTRVTTNDYDSKIYFQTTEYKEINPGELYVDVNAECTVEGEIGNGYIIGQINQIVDPFPYFESVTNITESSGGVDEEDDESFRQRIYEAPESFSTAGPEGAYISLAKQASPLICDVTVRSPSPGVVEITPLTYSGEVTQEIIDLVNAVCSSKDARPLTDNVVVRAPEKIFYDINLTYYISQENETLQNSINDAVNKAINEYMDWQKSKLGRNINPSELIKRVMQAGASRVVLNEPVFQQLELYQVAVANSVSISFGGVEDE</sequence>
<dbReference type="InterPro" id="IPR058530">
    <property type="entry name" value="Baseplate_J-like_C"/>
</dbReference>